<dbReference type="Proteomes" id="UP001152049">
    <property type="component" value="Unassembled WGS sequence"/>
</dbReference>
<dbReference type="Pfam" id="PF00702">
    <property type="entry name" value="Hydrolase"/>
    <property type="match status" value="1"/>
</dbReference>
<reference evidence="4" key="1">
    <citation type="submission" date="2022-09" db="EMBL/GenBank/DDBJ databases">
        <title>Fusarium specimens isolated from Avocado Roots.</title>
        <authorList>
            <person name="Stajich J."/>
            <person name="Roper C."/>
            <person name="Heimlech-Rivalta G."/>
        </authorList>
    </citation>
    <scope>NUCLEOTIDE SEQUENCE</scope>
    <source>
        <strain evidence="4">CF00136</strain>
    </source>
</reference>
<dbReference type="PANTHER" id="PTHR46470">
    <property type="entry name" value="N-ACYLNEURAMINATE-9-PHOSPHATASE"/>
    <property type="match status" value="1"/>
</dbReference>
<dbReference type="NCBIfam" id="TIGR01549">
    <property type="entry name" value="HAD-SF-IA-v1"/>
    <property type="match status" value="1"/>
</dbReference>
<dbReference type="GO" id="GO:0016791">
    <property type="term" value="F:phosphatase activity"/>
    <property type="evidence" value="ECO:0007669"/>
    <property type="project" value="UniProtKB-ARBA"/>
</dbReference>
<dbReference type="SFLD" id="SFLDG01129">
    <property type="entry name" value="C1.5:_HAD__Beta-PGM__Phosphata"/>
    <property type="match status" value="1"/>
</dbReference>
<dbReference type="PANTHER" id="PTHR46470:SF4">
    <property type="entry name" value="5-AMINO-6-(5-PHOSPHO-D-RIBITYLAMINO)URACIL PHOSPHATASE YIGB"/>
    <property type="match status" value="1"/>
</dbReference>
<dbReference type="InterPro" id="IPR051400">
    <property type="entry name" value="HAD-like_hydrolase"/>
</dbReference>
<evidence type="ECO:0000256" key="2">
    <source>
        <dbReference type="ARBA" id="ARBA00022801"/>
    </source>
</evidence>
<dbReference type="InterPro" id="IPR036412">
    <property type="entry name" value="HAD-like_sf"/>
</dbReference>
<dbReference type="InterPro" id="IPR023214">
    <property type="entry name" value="HAD_sf"/>
</dbReference>
<dbReference type="AlphaFoldDB" id="A0A9W8RJD1"/>
<dbReference type="NCBIfam" id="TIGR01509">
    <property type="entry name" value="HAD-SF-IA-v3"/>
    <property type="match status" value="1"/>
</dbReference>
<evidence type="ECO:0000256" key="3">
    <source>
        <dbReference type="ARBA" id="ARBA00022842"/>
    </source>
</evidence>
<gene>
    <name evidence="4" type="ORF">NW762_014111</name>
</gene>
<keyword evidence="5" id="KW-1185">Reference proteome</keyword>
<keyword evidence="3" id="KW-0460">Magnesium</keyword>
<comment type="cofactor">
    <cofactor evidence="1">
        <name>Mg(2+)</name>
        <dbReference type="ChEBI" id="CHEBI:18420"/>
    </cofactor>
</comment>
<accession>A0A9W8RJD1</accession>
<sequence length="424" mass="47331">MAPLTTRSIFFDLDNTLFDHYHSLRCAVSAVQNNCPGLAGIQTQELVDQYNKALQKAYDSYLDKEMTYEETESQKVKLFFGALGLPEPTLEDIKDFRAIYKPVYRANRRATPGSVETLARLRENGYQTAIITNGQVEDQSAKAKAIGIHHLVDRIITSEEAGYRKPDIRIFQYAMEQLGASPNTTYMIGDSANSDIRGALDTQLTAILYSPMSRDSTKLLFGQEVSVISHMGQLLSQLGIATRNFHPQFELTSGRLVVQGIGIDIVTEPRHCLSVSQDTVRLLTEKMGLVLVAISTKRYIAAMSYLEHMIRAIAEASTPINAEDIIISFPAQGYAVGGLVRPESRVMARDHSICGEYVQLTLDVMLEQQSVLHEVTILLQSHCDYLMKDYPRMAIRQLRSAMLIMAKEAGVERDTVIAGEQIDE</sequence>
<comment type="caution">
    <text evidence="4">The sequence shown here is derived from an EMBL/GenBank/DDBJ whole genome shotgun (WGS) entry which is preliminary data.</text>
</comment>
<proteinExistence type="predicted"/>
<dbReference type="SUPFAM" id="SSF56784">
    <property type="entry name" value="HAD-like"/>
    <property type="match status" value="1"/>
</dbReference>
<evidence type="ECO:0000313" key="4">
    <source>
        <dbReference type="EMBL" id="KAJ4245241.1"/>
    </source>
</evidence>
<evidence type="ECO:0000256" key="1">
    <source>
        <dbReference type="ARBA" id="ARBA00001946"/>
    </source>
</evidence>
<dbReference type="GO" id="GO:0044281">
    <property type="term" value="P:small molecule metabolic process"/>
    <property type="evidence" value="ECO:0007669"/>
    <property type="project" value="UniProtKB-ARBA"/>
</dbReference>
<dbReference type="EMBL" id="JAOQAZ010000047">
    <property type="protein sequence ID" value="KAJ4245241.1"/>
    <property type="molecule type" value="Genomic_DNA"/>
</dbReference>
<dbReference type="PRINTS" id="PR00413">
    <property type="entry name" value="HADHALOGNASE"/>
</dbReference>
<dbReference type="InterPro" id="IPR023198">
    <property type="entry name" value="PGP-like_dom2"/>
</dbReference>
<dbReference type="OrthoDB" id="444127at2759"/>
<protein>
    <submittedName>
        <fullName evidence="4">Uncharacterized protein</fullName>
    </submittedName>
</protein>
<name>A0A9W8RJD1_9HYPO</name>
<dbReference type="Gene3D" id="3.40.50.1000">
    <property type="entry name" value="HAD superfamily/HAD-like"/>
    <property type="match status" value="1"/>
</dbReference>
<organism evidence="4 5">
    <name type="scientific">Fusarium torreyae</name>
    <dbReference type="NCBI Taxonomy" id="1237075"/>
    <lineage>
        <taxon>Eukaryota</taxon>
        <taxon>Fungi</taxon>
        <taxon>Dikarya</taxon>
        <taxon>Ascomycota</taxon>
        <taxon>Pezizomycotina</taxon>
        <taxon>Sordariomycetes</taxon>
        <taxon>Hypocreomycetidae</taxon>
        <taxon>Hypocreales</taxon>
        <taxon>Nectriaceae</taxon>
        <taxon>Fusarium</taxon>
    </lineage>
</organism>
<dbReference type="Gene3D" id="1.10.150.240">
    <property type="entry name" value="Putative phosphatase, domain 2"/>
    <property type="match status" value="1"/>
</dbReference>
<dbReference type="InterPro" id="IPR006439">
    <property type="entry name" value="HAD-SF_hydro_IA"/>
</dbReference>
<dbReference type="SFLD" id="SFLDS00003">
    <property type="entry name" value="Haloacid_Dehalogenase"/>
    <property type="match status" value="1"/>
</dbReference>
<keyword evidence="2" id="KW-0378">Hydrolase</keyword>
<evidence type="ECO:0000313" key="5">
    <source>
        <dbReference type="Proteomes" id="UP001152049"/>
    </source>
</evidence>